<evidence type="ECO:0000256" key="4">
    <source>
        <dbReference type="ARBA" id="ARBA00022692"/>
    </source>
</evidence>
<dbReference type="GO" id="GO:0050660">
    <property type="term" value="F:flavin adenine dinucleotide binding"/>
    <property type="evidence" value="ECO:0007669"/>
    <property type="project" value="InterPro"/>
</dbReference>
<dbReference type="PROSITE" id="PS51371">
    <property type="entry name" value="CBS"/>
    <property type="match status" value="2"/>
</dbReference>
<keyword evidence="15" id="KW-1185">Reference proteome</keyword>
<evidence type="ECO:0000256" key="1">
    <source>
        <dbReference type="ARBA" id="ARBA00004651"/>
    </source>
</evidence>
<evidence type="ECO:0000256" key="6">
    <source>
        <dbReference type="ARBA" id="ARBA00022989"/>
    </source>
</evidence>
<dbReference type="SUPFAM" id="SSF54631">
    <property type="entry name" value="CBS-domain pair"/>
    <property type="match status" value="1"/>
</dbReference>
<dbReference type="FunFam" id="3.10.580.10:FF:000002">
    <property type="entry name" value="Magnesium/cobalt efflux protein CorC"/>
    <property type="match status" value="1"/>
</dbReference>
<dbReference type="SUPFAM" id="SSF56176">
    <property type="entry name" value="FAD-binding/transporter-associated domain-like"/>
    <property type="match status" value="1"/>
</dbReference>
<dbReference type="RefSeq" id="WP_200756392.1">
    <property type="nucleotide sequence ID" value="NZ_AP023366.1"/>
</dbReference>
<feature type="transmembrane region" description="Helical" evidence="11">
    <location>
        <begin position="102"/>
        <end position="123"/>
    </location>
</feature>
<dbReference type="Pfam" id="PF03471">
    <property type="entry name" value="CorC_HlyC"/>
    <property type="match status" value="1"/>
</dbReference>
<evidence type="ECO:0000259" key="13">
    <source>
        <dbReference type="PROSITE" id="PS51846"/>
    </source>
</evidence>
<keyword evidence="4 10" id="KW-0812">Transmembrane</keyword>
<dbReference type="Pfam" id="PF01595">
    <property type="entry name" value="CNNM"/>
    <property type="match status" value="1"/>
</dbReference>
<dbReference type="EMBL" id="AP023366">
    <property type="protein sequence ID" value="BCJ86914.1"/>
    <property type="molecule type" value="Genomic_DNA"/>
</dbReference>
<evidence type="ECO:0000256" key="10">
    <source>
        <dbReference type="PROSITE-ProRule" id="PRU01193"/>
    </source>
</evidence>
<dbReference type="InterPro" id="IPR002550">
    <property type="entry name" value="CNNM"/>
</dbReference>
<keyword evidence="8 10" id="KW-0472">Membrane</keyword>
<reference evidence="14 15" key="1">
    <citation type="submission" date="2020-08" db="EMBL/GenBank/DDBJ databases">
        <title>Complete Genome Sequence of Effusibacillus dendaii Strain skT53, Isolated from Farmland soil.</title>
        <authorList>
            <person name="Konishi T."/>
            <person name="Kawasaki H."/>
        </authorList>
    </citation>
    <scope>NUCLEOTIDE SEQUENCE [LARGE SCALE GENOMIC DNA]</scope>
    <source>
        <strain evidence="15">skT53</strain>
    </source>
</reference>
<dbReference type="Proteomes" id="UP000593802">
    <property type="component" value="Chromosome"/>
</dbReference>
<dbReference type="Gene3D" id="3.30.465.10">
    <property type="match status" value="1"/>
</dbReference>
<dbReference type="PROSITE" id="PS51846">
    <property type="entry name" value="CNNM"/>
    <property type="match status" value="1"/>
</dbReference>
<dbReference type="GO" id="GO:0005886">
    <property type="term" value="C:plasma membrane"/>
    <property type="evidence" value="ECO:0007669"/>
    <property type="project" value="UniProtKB-SubCell"/>
</dbReference>
<keyword evidence="6 10" id="KW-1133">Transmembrane helix</keyword>
<dbReference type="SMART" id="SM01091">
    <property type="entry name" value="CorC_HlyC"/>
    <property type="match status" value="1"/>
</dbReference>
<evidence type="ECO:0000256" key="7">
    <source>
        <dbReference type="ARBA" id="ARBA00023122"/>
    </source>
</evidence>
<dbReference type="InterPro" id="IPR005170">
    <property type="entry name" value="Transptr-assoc_dom"/>
</dbReference>
<dbReference type="PANTHER" id="PTHR43099">
    <property type="entry name" value="UPF0053 PROTEIN YRKA"/>
    <property type="match status" value="1"/>
</dbReference>
<feature type="transmembrane region" description="Helical" evidence="11">
    <location>
        <begin position="12"/>
        <end position="32"/>
    </location>
</feature>
<name>A0A7I8D9X2_9BACL</name>
<proteinExistence type="inferred from homology"/>
<evidence type="ECO:0000259" key="12">
    <source>
        <dbReference type="PROSITE" id="PS51371"/>
    </source>
</evidence>
<evidence type="ECO:0000256" key="3">
    <source>
        <dbReference type="ARBA" id="ARBA00022475"/>
    </source>
</evidence>
<dbReference type="InterPro" id="IPR046342">
    <property type="entry name" value="CBS_dom_sf"/>
</dbReference>
<feature type="domain" description="CBS" evidence="12">
    <location>
        <begin position="225"/>
        <end position="284"/>
    </location>
</feature>
<dbReference type="PANTHER" id="PTHR43099:SF2">
    <property type="entry name" value="UPF0053 PROTEIN YRKA"/>
    <property type="match status" value="1"/>
</dbReference>
<feature type="domain" description="CNNM transmembrane" evidence="13">
    <location>
        <begin position="3"/>
        <end position="206"/>
    </location>
</feature>
<evidence type="ECO:0000313" key="15">
    <source>
        <dbReference type="Proteomes" id="UP000593802"/>
    </source>
</evidence>
<dbReference type="InterPro" id="IPR051676">
    <property type="entry name" value="UPF0053_domain"/>
</dbReference>
<keyword evidence="7 9" id="KW-0129">CBS domain</keyword>
<evidence type="ECO:0000256" key="8">
    <source>
        <dbReference type="ARBA" id="ARBA00023136"/>
    </source>
</evidence>
<comment type="similarity">
    <text evidence="2">Belongs to the UPF0053 family.</text>
</comment>
<dbReference type="InterPro" id="IPR036318">
    <property type="entry name" value="FAD-bd_PCMH-like_sf"/>
</dbReference>
<accession>A0A7I8D9X2</accession>
<keyword evidence="3" id="KW-1003">Cell membrane</keyword>
<dbReference type="CDD" id="cd04590">
    <property type="entry name" value="CBS_pair_CorC_HlyC_assoc"/>
    <property type="match status" value="1"/>
</dbReference>
<protein>
    <submittedName>
        <fullName evidence="14">Membrane protein</fullName>
    </submittedName>
</protein>
<sequence>MDNPGETAFNLLAVLFLVFLNGFFVAAEFAMVKIRSSRLAQLVEEGNKKAKVAQTITNNLDAYLSATQFGITLASLGLGWIGESAIAHLIEKPLATLGVPAFAVHTIAFVIAFATITILHIVLGELAPKSLAIQRAEGTVLHVARPMILFYKVMYPFIWILNGTANRVLKWVGIQPAKEGELAHTEEEIRILMNQSHQSGLIDNTEMALFDNVFEFSDRIAREIMVPRVDMITIDIDDSHEEIIQKIDRERHTRYPVSQGDKDHIIGYVHVKDLYLQMNRHHQFTIQSILRRVIMVSEAAEISAVLKQMQKNGTQIAVVMDEYGGTAGLITTEDIMEELVGEIRDEFDGEELPAVQKTKDGYSVEGRVLLEEINDLLGTDIDDVDVDTIGGWMYSMVAKQPEKGDSARKSGFLFTIEKMDDTRIERISIQRLPELGLESVPNLERVH</sequence>
<feature type="transmembrane region" description="Helical" evidence="11">
    <location>
        <begin position="143"/>
        <end position="161"/>
    </location>
</feature>
<evidence type="ECO:0000256" key="5">
    <source>
        <dbReference type="ARBA" id="ARBA00022737"/>
    </source>
</evidence>
<dbReference type="InterPro" id="IPR044751">
    <property type="entry name" value="Ion_transp-like_CBS"/>
</dbReference>
<dbReference type="Pfam" id="PF00571">
    <property type="entry name" value="CBS"/>
    <property type="match status" value="2"/>
</dbReference>
<dbReference type="KEGG" id="eff:skT53_18990"/>
<comment type="subcellular location">
    <subcellularLocation>
        <location evidence="1">Cell membrane</location>
        <topology evidence="1">Multi-pass membrane protein</topology>
    </subcellularLocation>
</comment>
<evidence type="ECO:0000256" key="9">
    <source>
        <dbReference type="PROSITE-ProRule" id="PRU00703"/>
    </source>
</evidence>
<evidence type="ECO:0000313" key="14">
    <source>
        <dbReference type="EMBL" id="BCJ86914.1"/>
    </source>
</evidence>
<dbReference type="AlphaFoldDB" id="A0A7I8D9X2"/>
<feature type="domain" description="CBS" evidence="12">
    <location>
        <begin position="289"/>
        <end position="346"/>
    </location>
</feature>
<keyword evidence="5" id="KW-0677">Repeat</keyword>
<dbReference type="InterPro" id="IPR016169">
    <property type="entry name" value="FAD-bd_PCMH_sub2"/>
</dbReference>
<gene>
    <name evidence="14" type="ORF">skT53_18990</name>
</gene>
<evidence type="ECO:0000256" key="11">
    <source>
        <dbReference type="SAM" id="Phobius"/>
    </source>
</evidence>
<evidence type="ECO:0000256" key="2">
    <source>
        <dbReference type="ARBA" id="ARBA00006337"/>
    </source>
</evidence>
<organism evidence="14 15">
    <name type="scientific">Effusibacillus dendaii</name>
    <dbReference type="NCBI Taxonomy" id="2743772"/>
    <lineage>
        <taxon>Bacteria</taxon>
        <taxon>Bacillati</taxon>
        <taxon>Bacillota</taxon>
        <taxon>Bacilli</taxon>
        <taxon>Bacillales</taxon>
        <taxon>Alicyclobacillaceae</taxon>
        <taxon>Effusibacillus</taxon>
    </lineage>
</organism>
<dbReference type="InterPro" id="IPR000644">
    <property type="entry name" value="CBS_dom"/>
</dbReference>
<dbReference type="Gene3D" id="3.10.580.10">
    <property type="entry name" value="CBS-domain"/>
    <property type="match status" value="1"/>
</dbReference>